<dbReference type="InterPro" id="IPR001752">
    <property type="entry name" value="Kinesin_motor_dom"/>
</dbReference>
<keyword evidence="2" id="KW-0963">Cytoplasm</keyword>
<dbReference type="PROSITE" id="PS00411">
    <property type="entry name" value="KINESIN_MOTOR_1"/>
    <property type="match status" value="1"/>
</dbReference>
<feature type="coiled-coil region" evidence="8">
    <location>
        <begin position="1094"/>
        <end position="1121"/>
    </location>
</feature>
<dbReference type="GO" id="GO:0051231">
    <property type="term" value="P:spindle elongation"/>
    <property type="evidence" value="ECO:0007669"/>
    <property type="project" value="TreeGrafter"/>
</dbReference>
<feature type="binding site" evidence="7">
    <location>
        <begin position="103"/>
        <end position="110"/>
    </location>
    <ligand>
        <name>ATP</name>
        <dbReference type="ChEBI" id="CHEBI:30616"/>
    </ligand>
</feature>
<comment type="caution">
    <text evidence="11">The sequence shown here is derived from an EMBL/GenBank/DDBJ whole genome shotgun (WGS) entry which is preliminary data.</text>
</comment>
<proteinExistence type="inferred from homology"/>
<comment type="subcellular location">
    <subcellularLocation>
        <location evidence="1">Cytoplasm</location>
        <location evidence="1">Cytoskeleton</location>
    </subcellularLocation>
</comment>
<dbReference type="GO" id="GO:0005875">
    <property type="term" value="C:microtubule associated complex"/>
    <property type="evidence" value="ECO:0007669"/>
    <property type="project" value="TreeGrafter"/>
</dbReference>
<evidence type="ECO:0000256" key="8">
    <source>
        <dbReference type="SAM" id="Coils"/>
    </source>
</evidence>
<keyword evidence="3 7" id="KW-0547">Nucleotide-binding</keyword>
<name>A0A0T6ATN4_9SCAR</name>
<gene>
    <name evidence="11" type="ORF">AMK59_7810</name>
</gene>
<feature type="domain" description="Kinesin motor" evidence="10">
    <location>
        <begin position="17"/>
        <end position="344"/>
    </location>
</feature>
<evidence type="ECO:0000256" key="7">
    <source>
        <dbReference type="PROSITE-ProRule" id="PRU00283"/>
    </source>
</evidence>
<dbReference type="SMART" id="SM00129">
    <property type="entry name" value="KISc"/>
    <property type="match status" value="1"/>
</dbReference>
<feature type="coiled-coil region" evidence="8">
    <location>
        <begin position="711"/>
        <end position="794"/>
    </location>
</feature>
<evidence type="ECO:0000313" key="11">
    <source>
        <dbReference type="EMBL" id="KRT78481.1"/>
    </source>
</evidence>
<keyword evidence="6" id="KW-0206">Cytoskeleton</keyword>
<evidence type="ECO:0000313" key="12">
    <source>
        <dbReference type="Proteomes" id="UP000051574"/>
    </source>
</evidence>
<keyword evidence="12" id="KW-1185">Reference proteome</keyword>
<dbReference type="EMBL" id="LJIG01022833">
    <property type="protein sequence ID" value="KRT78481.1"/>
    <property type="molecule type" value="Genomic_DNA"/>
</dbReference>
<evidence type="ECO:0000256" key="9">
    <source>
        <dbReference type="SAM" id="MobiDB-lite"/>
    </source>
</evidence>
<accession>A0A0T6ATN4</accession>
<reference evidence="11 12" key="1">
    <citation type="submission" date="2015-09" db="EMBL/GenBank/DDBJ databases">
        <title>Draft genome of the scarab beetle Oryctes borbonicus.</title>
        <authorList>
            <person name="Meyer J.M."/>
            <person name="Markov G.V."/>
            <person name="Baskaran P."/>
            <person name="Herrmann M."/>
            <person name="Sommer R.J."/>
            <person name="Roedelsperger C."/>
        </authorList>
    </citation>
    <scope>NUCLEOTIDE SEQUENCE [LARGE SCALE GENOMIC DNA]</scope>
    <source>
        <strain evidence="11">OB123</strain>
        <tissue evidence="11">Whole animal</tissue>
    </source>
</reference>
<feature type="compositionally biased region" description="Basic and acidic residues" evidence="9">
    <location>
        <begin position="1228"/>
        <end position="1245"/>
    </location>
</feature>
<dbReference type="SUPFAM" id="SSF52540">
    <property type="entry name" value="P-loop containing nucleoside triphosphate hydrolases"/>
    <property type="match status" value="1"/>
</dbReference>
<dbReference type="PROSITE" id="PS50067">
    <property type="entry name" value="KINESIN_MOTOR_2"/>
    <property type="match status" value="1"/>
</dbReference>
<dbReference type="InterPro" id="IPR027417">
    <property type="entry name" value="P-loop_NTPase"/>
</dbReference>
<dbReference type="OrthoDB" id="3176171at2759"/>
<evidence type="ECO:0000256" key="5">
    <source>
        <dbReference type="ARBA" id="ARBA00023054"/>
    </source>
</evidence>
<dbReference type="PRINTS" id="PR00380">
    <property type="entry name" value="KINESINHEAVY"/>
</dbReference>
<keyword evidence="4 7" id="KW-0067">ATP-binding</keyword>
<dbReference type="InterPro" id="IPR027640">
    <property type="entry name" value="Kinesin-like_fam"/>
</dbReference>
<evidence type="ECO:0000259" key="10">
    <source>
        <dbReference type="PROSITE" id="PS50067"/>
    </source>
</evidence>
<dbReference type="AlphaFoldDB" id="A0A0T6ATN4"/>
<feature type="coiled-coil region" evidence="8">
    <location>
        <begin position="602"/>
        <end position="681"/>
    </location>
</feature>
<evidence type="ECO:0000256" key="3">
    <source>
        <dbReference type="ARBA" id="ARBA00022741"/>
    </source>
</evidence>
<dbReference type="GO" id="GO:0005524">
    <property type="term" value="F:ATP binding"/>
    <property type="evidence" value="ECO:0007669"/>
    <property type="project" value="UniProtKB-UniRule"/>
</dbReference>
<sequence length="1254" mass="145714">MMQNKTPTTSISEESENVKVAVRVRPLNKKELRDGLDNITSVDKKNNVISLAKPGLPDEPPKSFKFDYIFPEDCTQVDLYKQIAYPIVEKVFRGYNGTIFAYGQTGTGKTYTMIGKQNDPMGKGILPNTFRHIFDKISSCDNGKSAIITVSYLEIYNEDVRDLLSSNPNAKLELRERLDTGIYVKDLTAFTVKSIQETNELMKKGNSNRFTRSTLMNDISSRSHAIFTMTIEYTNDESKTMIGKLNLVDLAGSERLSRTHATGDRLKEASNINQSLSVLGIVISALINEKSTHIPYRNSKLTRLLQDSLGGNSQTAMIAMISPSENDYEETICTLRYASRVKYIKNRIRANAKSKKNMITFLEQEINKLLLLVVSLRDEKAALVLERNKDKEQLEALYEDYKRQDEECQRLCENLPKTENFGDMKLKDFESDEEEDDQPDDERNEMEPATKKFCEFLARQTPENTFSSLLKTCAKQQFASEYALRNFKLYNMTINHFKTESINKPLSVLNRSFSTPNLSQINTTIQINRSKSLTRLSIEELRDDFIEINSIRVGLTKLQTILMAENPQNGSICVPEESEEKMDVTIAQENPSSSLRHSGNHFKKYIANIEALKQEVNDLSFQKNDLEKRNEELQSLLIEHQNKLEHPAKYHINLNSMVIKYNELVAENQSLKEHNANINNQLEYYKTKLNEKYNSDLELTQRKISSLNSFNQELEMVNQSLRDQNVQLEKQMEYYRSKVNEQYSAAQLSQKQANLLQIENQTLKDRNINLQQKVEQLTNHCQEMNSQIAIYQETNNSYSATIGKLEYDQETLKIQLENMRASYNELYNVELAPCKERMNLFIESCNEKENQIHILRKQIMDYEKQLGFCQGQYKEKVKSQIKLTQDYNALLEKYNHLNSHCLKIQCDLDVLREKDIKLLETLDNYEQKAKQHQTDAENYKKILKTKDLELQAFIDERKKVEDKLTLSHVKISQLEESIKTIKNQKSKLHIFNRDEEKKLEEYRKEILKLKNTQTEQVNHHERRMNDLLYTNNKLEAQHKSLADELEALKAHLNQEITLRKETSQKLKIREQVLKKFKVDYYNITQSHIKHVELNKEKIRKIQELEEKVSHLKTENKNLQETIRVKICNSLQKTPEAEDSFNIITKFRSTVNGCDNVDVTSMKMKLKKAEQTHNILIEKDKQIAQLKNQLADLNVKLENAQKNLESAKGSCECKRATRTSLSNRRRHEKNLLLDSRRNIPSEDVKNDVIGQERPS</sequence>
<dbReference type="Gene3D" id="3.40.850.10">
    <property type="entry name" value="Kinesin motor domain"/>
    <property type="match status" value="1"/>
</dbReference>
<dbReference type="GO" id="GO:0008017">
    <property type="term" value="F:microtubule binding"/>
    <property type="evidence" value="ECO:0007669"/>
    <property type="project" value="InterPro"/>
</dbReference>
<feature type="coiled-coil region" evidence="8">
    <location>
        <begin position="908"/>
        <end position="942"/>
    </location>
</feature>
<comment type="similarity">
    <text evidence="7">Belongs to the TRAFAC class myosin-kinesin ATPase superfamily. Kinesin family.</text>
</comment>
<dbReference type="InterPro" id="IPR036961">
    <property type="entry name" value="Kinesin_motor_dom_sf"/>
</dbReference>
<evidence type="ECO:0000256" key="1">
    <source>
        <dbReference type="ARBA" id="ARBA00004245"/>
    </source>
</evidence>
<dbReference type="Proteomes" id="UP000051574">
    <property type="component" value="Unassembled WGS sequence"/>
</dbReference>
<dbReference type="PANTHER" id="PTHR47969:SF15">
    <property type="entry name" value="CHROMOSOME-ASSOCIATED KINESIN KIF4A-RELATED"/>
    <property type="match status" value="1"/>
</dbReference>
<dbReference type="GO" id="GO:0003777">
    <property type="term" value="F:microtubule motor activity"/>
    <property type="evidence" value="ECO:0007669"/>
    <property type="project" value="InterPro"/>
</dbReference>
<feature type="coiled-coil region" evidence="8">
    <location>
        <begin position="345"/>
        <end position="414"/>
    </location>
</feature>
<dbReference type="PANTHER" id="PTHR47969">
    <property type="entry name" value="CHROMOSOME-ASSOCIATED KINESIN KIF4A-RELATED"/>
    <property type="match status" value="1"/>
</dbReference>
<evidence type="ECO:0000256" key="2">
    <source>
        <dbReference type="ARBA" id="ARBA00022490"/>
    </source>
</evidence>
<keyword evidence="5 8" id="KW-0175">Coiled coil</keyword>
<dbReference type="FunFam" id="3.40.850.10:FF:000082">
    <property type="entry name" value="OSM3-like kinesin"/>
    <property type="match status" value="1"/>
</dbReference>
<feature type="coiled-coil region" evidence="8">
    <location>
        <begin position="992"/>
        <end position="1055"/>
    </location>
</feature>
<keyword evidence="7" id="KW-0505">Motor protein</keyword>
<organism evidence="11 12">
    <name type="scientific">Oryctes borbonicus</name>
    <dbReference type="NCBI Taxonomy" id="1629725"/>
    <lineage>
        <taxon>Eukaryota</taxon>
        <taxon>Metazoa</taxon>
        <taxon>Ecdysozoa</taxon>
        <taxon>Arthropoda</taxon>
        <taxon>Hexapoda</taxon>
        <taxon>Insecta</taxon>
        <taxon>Pterygota</taxon>
        <taxon>Neoptera</taxon>
        <taxon>Endopterygota</taxon>
        <taxon>Coleoptera</taxon>
        <taxon>Polyphaga</taxon>
        <taxon>Scarabaeiformia</taxon>
        <taxon>Scarabaeidae</taxon>
        <taxon>Dynastinae</taxon>
        <taxon>Oryctes</taxon>
    </lineage>
</organism>
<evidence type="ECO:0000256" key="6">
    <source>
        <dbReference type="ARBA" id="ARBA00023212"/>
    </source>
</evidence>
<dbReference type="GO" id="GO:0007018">
    <property type="term" value="P:microtubule-based movement"/>
    <property type="evidence" value="ECO:0007669"/>
    <property type="project" value="InterPro"/>
</dbReference>
<feature type="region of interest" description="Disordered" evidence="9">
    <location>
        <begin position="1215"/>
        <end position="1254"/>
    </location>
</feature>
<dbReference type="Pfam" id="PF00225">
    <property type="entry name" value="Kinesin"/>
    <property type="match status" value="1"/>
</dbReference>
<dbReference type="GO" id="GO:0007052">
    <property type="term" value="P:mitotic spindle organization"/>
    <property type="evidence" value="ECO:0007669"/>
    <property type="project" value="TreeGrafter"/>
</dbReference>
<dbReference type="InterPro" id="IPR019821">
    <property type="entry name" value="Kinesin_motor_CS"/>
</dbReference>
<protein>
    <submittedName>
        <fullName evidence="11">Kinesin</fullName>
    </submittedName>
</protein>
<dbReference type="SUPFAM" id="SSF57997">
    <property type="entry name" value="Tropomyosin"/>
    <property type="match status" value="1"/>
</dbReference>
<evidence type="ECO:0000256" key="4">
    <source>
        <dbReference type="ARBA" id="ARBA00022840"/>
    </source>
</evidence>